<dbReference type="InterPro" id="IPR051174">
    <property type="entry name" value="Cytochrome_c-type_ET"/>
</dbReference>
<accession>A0A5C5ZHF2</accession>
<evidence type="ECO:0000256" key="9">
    <source>
        <dbReference type="ARBA" id="ARBA00022989"/>
    </source>
</evidence>
<evidence type="ECO:0000259" key="12">
    <source>
        <dbReference type="Pfam" id="PF03264"/>
    </source>
</evidence>
<evidence type="ECO:0000256" key="6">
    <source>
        <dbReference type="ARBA" id="ARBA00022692"/>
    </source>
</evidence>
<keyword evidence="3" id="KW-0813">Transport</keyword>
<organism evidence="13 14">
    <name type="scientific">Posidoniimonas polymericola</name>
    <dbReference type="NCBI Taxonomy" id="2528002"/>
    <lineage>
        <taxon>Bacteria</taxon>
        <taxon>Pseudomonadati</taxon>
        <taxon>Planctomycetota</taxon>
        <taxon>Planctomycetia</taxon>
        <taxon>Pirellulales</taxon>
        <taxon>Lacipirellulaceae</taxon>
        <taxon>Posidoniimonas</taxon>
    </lineage>
</organism>
<comment type="subcellular location">
    <subcellularLocation>
        <location evidence="1">Cell membrane</location>
    </subcellularLocation>
</comment>
<keyword evidence="9" id="KW-1133">Transmembrane helix</keyword>
<dbReference type="Pfam" id="PF03264">
    <property type="entry name" value="Cytochrom_NNT"/>
    <property type="match status" value="1"/>
</dbReference>
<keyword evidence="6" id="KW-0812">Transmembrane</keyword>
<keyword evidence="4" id="KW-1003">Cell membrane</keyword>
<dbReference type="AlphaFoldDB" id="A0A5C5ZHF2"/>
<proteinExistence type="inferred from homology"/>
<dbReference type="InterPro" id="IPR036280">
    <property type="entry name" value="Multihaem_cyt_sf"/>
</dbReference>
<keyword evidence="14" id="KW-1185">Reference proteome</keyword>
<dbReference type="Proteomes" id="UP000318478">
    <property type="component" value="Unassembled WGS sequence"/>
</dbReference>
<reference evidence="13 14" key="1">
    <citation type="submission" date="2019-02" db="EMBL/GenBank/DDBJ databases">
        <title>Deep-cultivation of Planctomycetes and their phenomic and genomic characterization uncovers novel biology.</title>
        <authorList>
            <person name="Wiegand S."/>
            <person name="Jogler M."/>
            <person name="Boedeker C."/>
            <person name="Pinto D."/>
            <person name="Vollmers J."/>
            <person name="Rivas-Marin E."/>
            <person name="Kohn T."/>
            <person name="Peeters S.H."/>
            <person name="Heuer A."/>
            <person name="Rast P."/>
            <person name="Oberbeckmann S."/>
            <person name="Bunk B."/>
            <person name="Jeske O."/>
            <person name="Meyerdierks A."/>
            <person name="Storesund J.E."/>
            <person name="Kallscheuer N."/>
            <person name="Luecker S."/>
            <person name="Lage O.M."/>
            <person name="Pohl T."/>
            <person name="Merkel B.J."/>
            <person name="Hornburger P."/>
            <person name="Mueller R.-W."/>
            <person name="Bruemmer F."/>
            <person name="Labrenz M."/>
            <person name="Spormann A.M."/>
            <person name="Op Den Camp H."/>
            <person name="Overmann J."/>
            <person name="Amann R."/>
            <person name="Jetten M.S.M."/>
            <person name="Mascher T."/>
            <person name="Medema M.H."/>
            <person name="Devos D.P."/>
            <person name="Kaster A.-K."/>
            <person name="Ovreas L."/>
            <person name="Rohde M."/>
            <person name="Galperin M.Y."/>
            <person name="Jogler C."/>
        </authorList>
    </citation>
    <scope>NUCLEOTIDE SEQUENCE [LARGE SCALE GENOMIC DNA]</scope>
    <source>
        <strain evidence="13 14">Pla123a</strain>
    </source>
</reference>
<dbReference type="GO" id="GO:0022900">
    <property type="term" value="P:electron transport chain"/>
    <property type="evidence" value="ECO:0007669"/>
    <property type="project" value="InterPro"/>
</dbReference>
<dbReference type="InterPro" id="IPR005126">
    <property type="entry name" value="NapC/NirT_cyt_c_N"/>
</dbReference>
<dbReference type="InterPro" id="IPR038266">
    <property type="entry name" value="NapC/NirT_cytc_sf"/>
</dbReference>
<keyword evidence="7" id="KW-0479">Metal-binding</keyword>
<evidence type="ECO:0000256" key="11">
    <source>
        <dbReference type="ARBA" id="ARBA00023136"/>
    </source>
</evidence>
<dbReference type="EMBL" id="SJPO01000001">
    <property type="protein sequence ID" value="TWT85983.1"/>
    <property type="molecule type" value="Genomic_DNA"/>
</dbReference>
<dbReference type="SUPFAM" id="SSF48695">
    <property type="entry name" value="Multiheme cytochromes"/>
    <property type="match status" value="1"/>
</dbReference>
<evidence type="ECO:0000256" key="3">
    <source>
        <dbReference type="ARBA" id="ARBA00022448"/>
    </source>
</evidence>
<keyword evidence="11" id="KW-0472">Membrane</keyword>
<dbReference type="GO" id="GO:0005886">
    <property type="term" value="C:plasma membrane"/>
    <property type="evidence" value="ECO:0007669"/>
    <property type="project" value="UniProtKB-SubCell"/>
</dbReference>
<comment type="similarity">
    <text evidence="2">Belongs to the NapC/NirT/NrfH family.</text>
</comment>
<evidence type="ECO:0000256" key="5">
    <source>
        <dbReference type="ARBA" id="ARBA00022617"/>
    </source>
</evidence>
<keyword evidence="10" id="KW-0408">Iron</keyword>
<dbReference type="OrthoDB" id="9791652at2"/>
<keyword evidence="5" id="KW-0349">Heme</keyword>
<feature type="domain" description="NapC/NirT cytochrome c N-terminal" evidence="12">
    <location>
        <begin position="19"/>
        <end position="162"/>
    </location>
</feature>
<keyword evidence="8" id="KW-0249">Electron transport</keyword>
<sequence length="163" mass="17613">MDCRVSRRHAVVGLTVLALLCAALIGAAIGLGAFTFVYAEGASYLTNDPNACANCHVMQGHVDAWVKSSHGKFATCNDCHAPHDLAGKYYCKARNGFFHSLAFTTGDFPENIRITDYNRGVTEQACRYCHADVTHSIEATATGGGQFEELACIRCHSTVGHDR</sequence>
<dbReference type="Gene3D" id="1.10.3820.10">
    <property type="entry name" value="Di-heme elbow motif domain"/>
    <property type="match status" value="1"/>
</dbReference>
<evidence type="ECO:0000256" key="7">
    <source>
        <dbReference type="ARBA" id="ARBA00022723"/>
    </source>
</evidence>
<gene>
    <name evidence="13" type="primary">nrfH</name>
    <name evidence="13" type="ORF">Pla123a_07910</name>
</gene>
<evidence type="ECO:0000256" key="10">
    <source>
        <dbReference type="ARBA" id="ARBA00023004"/>
    </source>
</evidence>
<dbReference type="GO" id="GO:0046872">
    <property type="term" value="F:metal ion binding"/>
    <property type="evidence" value="ECO:0007669"/>
    <property type="project" value="UniProtKB-KW"/>
</dbReference>
<evidence type="ECO:0000256" key="8">
    <source>
        <dbReference type="ARBA" id="ARBA00022982"/>
    </source>
</evidence>
<dbReference type="GO" id="GO:0009055">
    <property type="term" value="F:electron transfer activity"/>
    <property type="evidence" value="ECO:0007669"/>
    <property type="project" value="TreeGrafter"/>
</dbReference>
<evidence type="ECO:0000256" key="1">
    <source>
        <dbReference type="ARBA" id="ARBA00004236"/>
    </source>
</evidence>
<evidence type="ECO:0000256" key="4">
    <source>
        <dbReference type="ARBA" id="ARBA00022475"/>
    </source>
</evidence>
<evidence type="ECO:0000313" key="14">
    <source>
        <dbReference type="Proteomes" id="UP000318478"/>
    </source>
</evidence>
<evidence type="ECO:0000256" key="2">
    <source>
        <dbReference type="ARBA" id="ARBA00007395"/>
    </source>
</evidence>
<dbReference type="PANTHER" id="PTHR30333:SF1">
    <property type="entry name" value="CYTOCHROME C-TYPE PROTEIN NAPC"/>
    <property type="match status" value="1"/>
</dbReference>
<comment type="caution">
    <text evidence="13">The sequence shown here is derived from an EMBL/GenBank/DDBJ whole genome shotgun (WGS) entry which is preliminary data.</text>
</comment>
<dbReference type="PANTHER" id="PTHR30333">
    <property type="entry name" value="CYTOCHROME C-TYPE PROTEIN"/>
    <property type="match status" value="1"/>
</dbReference>
<dbReference type="NCBIfam" id="TIGR03153">
    <property type="entry name" value="cytochr_NrfH"/>
    <property type="match status" value="1"/>
</dbReference>
<evidence type="ECO:0000313" key="13">
    <source>
        <dbReference type="EMBL" id="TWT85983.1"/>
    </source>
</evidence>
<dbReference type="GO" id="GO:0009061">
    <property type="term" value="P:anaerobic respiration"/>
    <property type="evidence" value="ECO:0007669"/>
    <property type="project" value="TreeGrafter"/>
</dbReference>
<name>A0A5C5ZHF2_9BACT</name>
<dbReference type="InterPro" id="IPR017571">
    <property type="entry name" value="NrfH"/>
</dbReference>
<protein>
    <submittedName>
        <fullName evidence="13">Cytochrome c-type protein NrfH</fullName>
    </submittedName>
</protein>